<sequence>MTKAPKPTSESSVELEFKPFLRLGKYLSDDFIRIAEELLFLVGHFGLSHTPTAPSNEEEWRHFFCRVHEGWKLAQTKIANLLIDALGRDVTARANIKEQHRSRNKAGQLEAKREAQRIAIEIRVLRRMLDVILWTIVSGEHATLRRLFVVDGAHSLSAKNISEGMSVADSINAEPLLMAVCTDMLSLVHVGDLLVSDRLRGGISFIELKAGAKNLEISEAAQFAVQSGCQKFDDLTRAEMSVKDAKHYERVKRQAERNKQIIETIVNEVGIDQNTGANVRVSSVASPMLNWAQQIVDCYEQLGPTKKWAITTVDECVYVGVYSDQRSAFVGFSSWMKVMKCTSRIYNLTDSFKMPWARPLGAMMLPLELQKLIMRGEILVMICFDVAAMIEAVNEWQPGFLSLATARETADARRGGYESLEVGGRIVKATRDSHSWHIGAGLRDRVVFDQQSPLQFMEHQWESMANELADIAAASVPGPNIGDRSPR</sequence>
<accession>A0ABU1YMM9</accession>
<evidence type="ECO:0000313" key="1">
    <source>
        <dbReference type="EMBL" id="MDR7270100.1"/>
    </source>
</evidence>
<dbReference type="Proteomes" id="UP001180453">
    <property type="component" value="Unassembled WGS sequence"/>
</dbReference>
<keyword evidence="2" id="KW-1185">Reference proteome</keyword>
<comment type="caution">
    <text evidence="1">The sequence shown here is derived from an EMBL/GenBank/DDBJ whole genome shotgun (WGS) entry which is preliminary data.</text>
</comment>
<gene>
    <name evidence="1" type="ORF">J2X20_002758</name>
</gene>
<proteinExistence type="predicted"/>
<evidence type="ECO:0000313" key="2">
    <source>
        <dbReference type="Proteomes" id="UP001180453"/>
    </source>
</evidence>
<organism evidence="1 2">
    <name type="scientific">Roseateles saccharophilus</name>
    <name type="common">Pseudomonas saccharophila</name>
    <dbReference type="NCBI Taxonomy" id="304"/>
    <lineage>
        <taxon>Bacteria</taxon>
        <taxon>Pseudomonadati</taxon>
        <taxon>Pseudomonadota</taxon>
        <taxon>Betaproteobacteria</taxon>
        <taxon>Burkholderiales</taxon>
        <taxon>Sphaerotilaceae</taxon>
        <taxon>Roseateles</taxon>
    </lineage>
</organism>
<dbReference type="EMBL" id="JAVDXU010000002">
    <property type="protein sequence ID" value="MDR7270100.1"/>
    <property type="molecule type" value="Genomic_DNA"/>
</dbReference>
<name>A0ABU1YMM9_ROSSA</name>
<reference evidence="1 2" key="1">
    <citation type="submission" date="2023-07" db="EMBL/GenBank/DDBJ databases">
        <title>Sorghum-associated microbial communities from plants grown in Nebraska, USA.</title>
        <authorList>
            <person name="Schachtman D."/>
        </authorList>
    </citation>
    <scope>NUCLEOTIDE SEQUENCE [LARGE SCALE GENOMIC DNA]</scope>
    <source>
        <strain evidence="1 2">BE314</strain>
    </source>
</reference>
<protein>
    <submittedName>
        <fullName evidence="1">Uncharacterized protein</fullName>
    </submittedName>
</protein>
<dbReference type="RefSeq" id="WP_310265652.1">
    <property type="nucleotide sequence ID" value="NZ_JAVDXU010000002.1"/>
</dbReference>